<evidence type="ECO:0000256" key="6">
    <source>
        <dbReference type="HAMAP-Rule" id="MF_01876"/>
    </source>
</evidence>
<keyword evidence="5 6" id="KW-0326">Glycosidase</keyword>
<dbReference type="GO" id="GO:0016798">
    <property type="term" value="F:hydrolase activity, acting on glycosyl bonds"/>
    <property type="evidence" value="ECO:0007669"/>
    <property type="project" value="UniProtKB-KW"/>
</dbReference>
<comment type="cofactor">
    <cofactor evidence="6">
        <name>Mn(2+)</name>
        <dbReference type="ChEBI" id="CHEBI:29035"/>
    </cofactor>
    <text evidence="6">Binds 1 Mn(2+) ion per subunit.</text>
</comment>
<dbReference type="GO" id="GO:0005737">
    <property type="term" value="C:cytoplasm"/>
    <property type="evidence" value="ECO:0007669"/>
    <property type="project" value="TreeGrafter"/>
</dbReference>
<feature type="binding site" evidence="6">
    <location>
        <position position="142"/>
    </location>
    <ligand>
        <name>Mn(2+)</name>
        <dbReference type="ChEBI" id="CHEBI:29035"/>
    </ligand>
</feature>
<dbReference type="GO" id="GO:0004730">
    <property type="term" value="F:pseudouridylate synthase activity"/>
    <property type="evidence" value="ECO:0007669"/>
    <property type="project" value="UniProtKB-UniRule"/>
</dbReference>
<dbReference type="Proteomes" id="UP000239203">
    <property type="component" value="Unassembled WGS sequence"/>
</dbReference>
<dbReference type="InterPro" id="IPR007342">
    <property type="entry name" value="PsuG"/>
</dbReference>
<dbReference type="InterPro" id="IPR022830">
    <property type="entry name" value="Indigdn_synthA-like"/>
</dbReference>
<comment type="function">
    <text evidence="6">Catalyzes the reversible cleavage of pseudouridine 5'-phosphate (PsiMP) to ribose 5-phosphate and uracil. Functions biologically in the cleavage direction, as part of a pseudouridine degradation pathway.</text>
</comment>
<evidence type="ECO:0000256" key="3">
    <source>
        <dbReference type="ARBA" id="ARBA00023211"/>
    </source>
</evidence>
<name>A0A2S6GHB9_9PSEU</name>
<evidence type="ECO:0000256" key="5">
    <source>
        <dbReference type="ARBA" id="ARBA00023295"/>
    </source>
</evidence>
<sequence>MSTYLAVSEEVADALSEGRGVVALESTLLAHGLPPGHNHEVGLRLERVVREAGAVPATIAVLDGKARVGLTGEQLARVCAAESGLVKLSRRDLGPAYVAKRDGATTVAATAALAHQAGIGFFATGGLGGVHLAEPTGAASWDVSADLDVLAFTPVTVVCSGVKSILDVEATVEVLETRSVPVLGYRTDSFPGFYRRETAFSVPWRVESPSEVAEVVAAHREVPGSAGVLVVNPVPEAYEVDRELHDRLLAEGMAMLRERGIRGKAITPALLSHFHSGSGGASLTANVELVADNTRVAAASAVALSRSQASLR</sequence>
<comment type="caution">
    <text evidence="7">The sequence shown here is derived from an EMBL/GenBank/DDBJ whole genome shotgun (WGS) entry which is preliminary data.</text>
</comment>
<dbReference type="GO" id="GO:0046872">
    <property type="term" value="F:metal ion binding"/>
    <property type="evidence" value="ECO:0007669"/>
    <property type="project" value="UniProtKB-KW"/>
</dbReference>
<evidence type="ECO:0000256" key="2">
    <source>
        <dbReference type="ARBA" id="ARBA00022801"/>
    </source>
</evidence>
<dbReference type="EC" id="4.2.1.70" evidence="6"/>
<keyword evidence="4 6" id="KW-0456">Lyase</keyword>
<dbReference type="Pfam" id="PF04227">
    <property type="entry name" value="Indigoidine_A"/>
    <property type="match status" value="1"/>
</dbReference>
<evidence type="ECO:0000313" key="7">
    <source>
        <dbReference type="EMBL" id="PPK64622.1"/>
    </source>
</evidence>
<proteinExistence type="inferred from homology"/>
<organism evidence="7 8">
    <name type="scientific">Actinokineospora auranticolor</name>
    <dbReference type="NCBI Taxonomy" id="155976"/>
    <lineage>
        <taxon>Bacteria</taxon>
        <taxon>Bacillati</taxon>
        <taxon>Actinomycetota</taxon>
        <taxon>Actinomycetes</taxon>
        <taxon>Pseudonocardiales</taxon>
        <taxon>Pseudonocardiaceae</taxon>
        <taxon>Actinokineospora</taxon>
    </lineage>
</organism>
<feature type="binding site" evidence="6">
    <location>
        <begin position="144"/>
        <end position="146"/>
    </location>
    <ligand>
        <name>substrate</name>
    </ligand>
</feature>
<keyword evidence="8" id="KW-1185">Reference proteome</keyword>
<dbReference type="Gene3D" id="3.40.1790.10">
    <property type="entry name" value="Indigoidine synthase domain"/>
    <property type="match status" value="1"/>
</dbReference>
<comment type="similarity">
    <text evidence="6">Belongs to the pseudouridine-5'-phosphate glycosidase family.</text>
</comment>
<evidence type="ECO:0000256" key="1">
    <source>
        <dbReference type="ARBA" id="ARBA00022723"/>
    </source>
</evidence>
<keyword evidence="2 6" id="KW-0378">Hydrolase</keyword>
<keyword evidence="3 6" id="KW-0464">Manganese</keyword>
<comment type="catalytic activity">
    <reaction evidence="6">
        <text>D-ribose 5-phosphate + uracil = psi-UMP + H2O</text>
        <dbReference type="Rhea" id="RHEA:18337"/>
        <dbReference type="ChEBI" id="CHEBI:15377"/>
        <dbReference type="ChEBI" id="CHEBI:17568"/>
        <dbReference type="ChEBI" id="CHEBI:58380"/>
        <dbReference type="ChEBI" id="CHEBI:78346"/>
        <dbReference type="EC" id="4.2.1.70"/>
    </reaction>
</comment>
<keyword evidence="1 6" id="KW-0479">Metal-binding</keyword>
<reference evidence="7 8" key="1">
    <citation type="submission" date="2018-02" db="EMBL/GenBank/DDBJ databases">
        <title>Genomic Encyclopedia of Archaeal and Bacterial Type Strains, Phase II (KMG-II): from individual species to whole genera.</title>
        <authorList>
            <person name="Goeker M."/>
        </authorList>
    </citation>
    <scope>NUCLEOTIDE SEQUENCE [LARGE SCALE GENOMIC DNA]</scope>
    <source>
        <strain evidence="7 8">YU 961-1</strain>
    </source>
</reference>
<evidence type="ECO:0000313" key="8">
    <source>
        <dbReference type="Proteomes" id="UP000239203"/>
    </source>
</evidence>
<gene>
    <name evidence="6" type="primary">psuG</name>
    <name evidence="7" type="ORF">CLV40_11812</name>
</gene>
<dbReference type="GO" id="GO:0046113">
    <property type="term" value="P:nucleobase catabolic process"/>
    <property type="evidence" value="ECO:0007669"/>
    <property type="project" value="UniProtKB-UniRule"/>
</dbReference>
<feature type="active site" description="Nucleophile" evidence="6">
    <location>
        <position position="163"/>
    </location>
</feature>
<dbReference type="RefSeq" id="WP_104481706.1">
    <property type="nucleotide sequence ID" value="NZ_CP154825.1"/>
</dbReference>
<dbReference type="SUPFAM" id="SSF110581">
    <property type="entry name" value="Indigoidine synthase A-like"/>
    <property type="match status" value="1"/>
</dbReference>
<protein>
    <recommendedName>
        <fullName evidence="6">Pseudouridine-5'-phosphate glycosidase</fullName>
        <shortName evidence="6">PsiMP glycosidase</shortName>
        <ecNumber evidence="6">4.2.1.70</ecNumber>
    </recommendedName>
</protein>
<feature type="active site" description="Proton donor" evidence="6">
    <location>
        <position position="25"/>
    </location>
</feature>
<dbReference type="OrthoDB" id="9805870at2"/>
<dbReference type="PANTHER" id="PTHR42909">
    <property type="entry name" value="ZGC:136858"/>
    <property type="match status" value="1"/>
</dbReference>
<dbReference type="HAMAP" id="MF_01876">
    <property type="entry name" value="PsiMP_glycosidase"/>
    <property type="match status" value="1"/>
</dbReference>
<dbReference type="EMBL" id="PTIX01000018">
    <property type="protein sequence ID" value="PPK64622.1"/>
    <property type="molecule type" value="Genomic_DNA"/>
</dbReference>
<evidence type="ECO:0000256" key="4">
    <source>
        <dbReference type="ARBA" id="ARBA00023239"/>
    </source>
</evidence>
<feature type="binding site" evidence="6">
    <location>
        <position position="107"/>
    </location>
    <ligand>
        <name>substrate</name>
    </ligand>
</feature>
<dbReference type="AlphaFoldDB" id="A0A2S6GHB9"/>
<comment type="subunit">
    <text evidence="6">Homotrimer.</text>
</comment>
<accession>A0A2S6GHB9</accession>
<feature type="binding site" evidence="6">
    <location>
        <position position="87"/>
    </location>
    <ligand>
        <name>substrate</name>
    </ligand>
</feature>
<dbReference type="PANTHER" id="PTHR42909:SF1">
    <property type="entry name" value="CARBOHYDRATE KINASE PFKB DOMAIN-CONTAINING PROTEIN"/>
    <property type="match status" value="1"/>
</dbReference>